<keyword evidence="2" id="KW-1185">Reference proteome</keyword>
<organism evidence="1 2">
    <name type="scientific">Mycetohabitans endofungorum</name>
    <dbReference type="NCBI Taxonomy" id="417203"/>
    <lineage>
        <taxon>Bacteria</taxon>
        <taxon>Pseudomonadati</taxon>
        <taxon>Pseudomonadota</taxon>
        <taxon>Betaproteobacteria</taxon>
        <taxon>Burkholderiales</taxon>
        <taxon>Burkholderiaceae</taxon>
        <taxon>Mycetohabitans</taxon>
    </lineage>
</organism>
<gene>
    <name evidence="1" type="ORF">B0O95_11435</name>
</gene>
<sequence length="48" mass="5534">MLERPSRLRYAPVKPVMHRRCELFESLEAVDRALHLDDVSGHANSVMT</sequence>
<accession>A0A2P5K7L7</accession>
<reference evidence="1 2" key="1">
    <citation type="submission" date="2018-01" db="EMBL/GenBank/DDBJ databases">
        <title>Genomic Encyclopedia of Type Strains, Phase III (KMG-III): the genomes of soil and plant-associated and newly described type strains.</title>
        <authorList>
            <person name="Whitman W."/>
        </authorList>
    </citation>
    <scope>NUCLEOTIDE SEQUENCE [LARGE SCALE GENOMIC DNA]</scope>
    <source>
        <strain evidence="1 2">HKI456</strain>
    </source>
</reference>
<dbReference type="AlphaFoldDB" id="A0A2P5K7L7"/>
<evidence type="ECO:0000313" key="1">
    <source>
        <dbReference type="EMBL" id="PPB82068.1"/>
    </source>
</evidence>
<dbReference type="EMBL" id="PRDW01000014">
    <property type="protein sequence ID" value="PPB82068.1"/>
    <property type="molecule type" value="Genomic_DNA"/>
</dbReference>
<comment type="caution">
    <text evidence="1">The sequence shown here is derived from an EMBL/GenBank/DDBJ whole genome shotgun (WGS) entry which is preliminary data.</text>
</comment>
<name>A0A2P5K7L7_9BURK</name>
<protein>
    <submittedName>
        <fullName evidence="1">Uncharacterized protein</fullName>
    </submittedName>
</protein>
<evidence type="ECO:0000313" key="2">
    <source>
        <dbReference type="Proteomes" id="UP000243096"/>
    </source>
</evidence>
<dbReference type="RefSeq" id="WP_158249496.1">
    <property type="nucleotide sequence ID" value="NZ_CP062169.1"/>
</dbReference>
<dbReference type="Proteomes" id="UP000243096">
    <property type="component" value="Unassembled WGS sequence"/>
</dbReference>
<proteinExistence type="predicted"/>